<reference evidence="24 25" key="1">
    <citation type="submission" date="2018-10" db="EMBL/GenBank/DDBJ databases">
        <title>Genomic Encyclopedia of Type Strains, Phase IV (KMG-IV): sequencing the most valuable type-strain genomes for metagenomic binning, comparative biology and taxonomic classification.</title>
        <authorList>
            <person name="Goeker M."/>
        </authorList>
    </citation>
    <scope>NUCLEOTIDE SEQUENCE [LARGE SCALE GENOMIC DNA]</scope>
    <source>
        <strain evidence="24 25">DSM 23841</strain>
    </source>
</reference>
<evidence type="ECO:0000313" key="24">
    <source>
        <dbReference type="EMBL" id="RKT49677.1"/>
    </source>
</evidence>
<dbReference type="Gene3D" id="3.40.50.2300">
    <property type="match status" value="1"/>
</dbReference>
<evidence type="ECO:0000256" key="8">
    <source>
        <dbReference type="ARBA" id="ARBA00022777"/>
    </source>
</evidence>
<keyword evidence="25" id="KW-1185">Reference proteome</keyword>
<dbReference type="Gene3D" id="3.30.565.10">
    <property type="entry name" value="Histidine kinase-like ATPase, C-terminal domain"/>
    <property type="match status" value="1"/>
</dbReference>
<dbReference type="InterPro" id="IPR001610">
    <property type="entry name" value="PAC"/>
</dbReference>
<organism evidence="24 25">
    <name type="scientific">Azonexus fungiphilus</name>
    <dbReference type="NCBI Taxonomy" id="146940"/>
    <lineage>
        <taxon>Bacteria</taxon>
        <taxon>Pseudomonadati</taxon>
        <taxon>Pseudomonadota</taxon>
        <taxon>Betaproteobacteria</taxon>
        <taxon>Rhodocyclales</taxon>
        <taxon>Azonexaceae</taxon>
        <taxon>Azonexus</taxon>
    </lineage>
</organism>
<feature type="domain" description="PAC" evidence="23">
    <location>
        <begin position="314"/>
        <end position="367"/>
    </location>
</feature>
<accession>A0A495VM76</accession>
<dbReference type="SMART" id="SM00091">
    <property type="entry name" value="PAS"/>
    <property type="match status" value="2"/>
</dbReference>
<gene>
    <name evidence="24" type="ORF">DFR40_3343</name>
</gene>
<dbReference type="Pfam" id="PF13675">
    <property type="entry name" value="PilJ"/>
    <property type="match status" value="1"/>
</dbReference>
<dbReference type="SMART" id="SM00448">
    <property type="entry name" value="REC"/>
    <property type="match status" value="1"/>
</dbReference>
<keyword evidence="11" id="KW-0902">Two-component regulatory system</keyword>
<dbReference type="GO" id="GO:0000155">
    <property type="term" value="F:phosphorelay sensor kinase activity"/>
    <property type="evidence" value="ECO:0007669"/>
    <property type="project" value="InterPro"/>
</dbReference>
<feature type="transmembrane region" description="Helical" evidence="19">
    <location>
        <begin position="26"/>
        <end position="48"/>
    </location>
</feature>
<dbReference type="SUPFAM" id="SSF47384">
    <property type="entry name" value="Homodimeric domain of signal transducing histidine kinase"/>
    <property type="match status" value="1"/>
</dbReference>
<name>A0A495VM76_9RHOO</name>
<dbReference type="Pfam" id="PF02518">
    <property type="entry name" value="HATPase_c"/>
    <property type="match status" value="1"/>
</dbReference>
<evidence type="ECO:0000256" key="16">
    <source>
        <dbReference type="ARBA" id="ARBA00070152"/>
    </source>
</evidence>
<keyword evidence="10 19" id="KW-1133">Transmembrane helix</keyword>
<dbReference type="SMART" id="SM00086">
    <property type="entry name" value="PAC"/>
    <property type="match status" value="2"/>
</dbReference>
<dbReference type="PANTHER" id="PTHR45339">
    <property type="entry name" value="HYBRID SIGNAL TRANSDUCTION HISTIDINE KINASE J"/>
    <property type="match status" value="1"/>
</dbReference>
<dbReference type="EMBL" id="RBXP01000020">
    <property type="protein sequence ID" value="RKT49677.1"/>
    <property type="molecule type" value="Genomic_DNA"/>
</dbReference>
<evidence type="ECO:0000256" key="6">
    <source>
        <dbReference type="ARBA" id="ARBA00022692"/>
    </source>
</evidence>
<dbReference type="InterPro" id="IPR003661">
    <property type="entry name" value="HisK_dim/P_dom"/>
</dbReference>
<evidence type="ECO:0000256" key="19">
    <source>
        <dbReference type="SAM" id="Phobius"/>
    </source>
</evidence>
<keyword evidence="4 17" id="KW-0597">Phosphoprotein</keyword>
<dbReference type="CDD" id="cd00082">
    <property type="entry name" value="HisKA"/>
    <property type="match status" value="1"/>
</dbReference>
<keyword evidence="7" id="KW-0547">Nucleotide-binding</keyword>
<evidence type="ECO:0000256" key="7">
    <source>
        <dbReference type="ARBA" id="ARBA00022741"/>
    </source>
</evidence>
<evidence type="ECO:0000256" key="18">
    <source>
        <dbReference type="SAM" id="Coils"/>
    </source>
</evidence>
<dbReference type="GO" id="GO:0005524">
    <property type="term" value="F:ATP binding"/>
    <property type="evidence" value="ECO:0007669"/>
    <property type="project" value="UniProtKB-KW"/>
</dbReference>
<feature type="domain" description="Response regulatory" evidence="21">
    <location>
        <begin position="761"/>
        <end position="877"/>
    </location>
</feature>
<dbReference type="PROSITE" id="PS50110">
    <property type="entry name" value="RESPONSE_REGULATORY"/>
    <property type="match status" value="1"/>
</dbReference>
<dbReference type="InterPro" id="IPR003594">
    <property type="entry name" value="HATPase_dom"/>
</dbReference>
<dbReference type="InterPro" id="IPR029095">
    <property type="entry name" value="NarX-like_N"/>
</dbReference>
<dbReference type="FunFam" id="3.30.565.10:FF:000010">
    <property type="entry name" value="Sensor histidine kinase RcsC"/>
    <property type="match status" value="1"/>
</dbReference>
<evidence type="ECO:0000256" key="17">
    <source>
        <dbReference type="PROSITE-ProRule" id="PRU00169"/>
    </source>
</evidence>
<dbReference type="InterPro" id="IPR035965">
    <property type="entry name" value="PAS-like_dom_sf"/>
</dbReference>
<evidence type="ECO:0000256" key="3">
    <source>
        <dbReference type="ARBA" id="ARBA00012438"/>
    </source>
</evidence>
<comment type="function">
    <text evidence="13">Member of the two-component regulatory system BvgS/BvgA. Phosphorylates BvgA via a four-step phosphorelay in response to environmental signals.</text>
</comment>
<comment type="subunit">
    <text evidence="14">At low DSF concentrations, interacts with RpfF.</text>
</comment>
<dbReference type="NCBIfam" id="TIGR00229">
    <property type="entry name" value="sensory_box"/>
    <property type="match status" value="2"/>
</dbReference>
<evidence type="ECO:0000256" key="15">
    <source>
        <dbReference type="ARBA" id="ARBA00068150"/>
    </source>
</evidence>
<feature type="domain" description="Histidine kinase" evidence="20">
    <location>
        <begin position="513"/>
        <end position="733"/>
    </location>
</feature>
<dbReference type="SUPFAM" id="SSF52172">
    <property type="entry name" value="CheY-like"/>
    <property type="match status" value="1"/>
</dbReference>
<evidence type="ECO:0000256" key="10">
    <source>
        <dbReference type="ARBA" id="ARBA00022989"/>
    </source>
</evidence>
<dbReference type="Gene3D" id="3.30.450.20">
    <property type="entry name" value="PAS domain"/>
    <property type="match status" value="2"/>
</dbReference>
<dbReference type="CDD" id="cd00130">
    <property type="entry name" value="PAS"/>
    <property type="match status" value="2"/>
</dbReference>
<dbReference type="Pfam" id="PF00072">
    <property type="entry name" value="Response_reg"/>
    <property type="match status" value="1"/>
</dbReference>
<dbReference type="InterPro" id="IPR036097">
    <property type="entry name" value="HisK_dim/P_sf"/>
</dbReference>
<protein>
    <recommendedName>
        <fullName evidence="15">Sensory/regulatory protein RpfC</fullName>
        <ecNumber evidence="3">2.7.13.3</ecNumber>
    </recommendedName>
    <alternativeName>
        <fullName evidence="16">Virulence sensor protein BvgS</fullName>
    </alternativeName>
</protein>
<evidence type="ECO:0000259" key="20">
    <source>
        <dbReference type="PROSITE" id="PS50109"/>
    </source>
</evidence>
<evidence type="ECO:0000259" key="21">
    <source>
        <dbReference type="PROSITE" id="PS50110"/>
    </source>
</evidence>
<evidence type="ECO:0000256" key="13">
    <source>
        <dbReference type="ARBA" id="ARBA00058004"/>
    </source>
</evidence>
<dbReference type="InterPro" id="IPR036890">
    <property type="entry name" value="HATPase_C_sf"/>
</dbReference>
<evidence type="ECO:0000256" key="4">
    <source>
        <dbReference type="ARBA" id="ARBA00022553"/>
    </source>
</evidence>
<proteinExistence type="predicted"/>
<dbReference type="PRINTS" id="PR00344">
    <property type="entry name" value="BCTRLSENSOR"/>
</dbReference>
<dbReference type="AlphaFoldDB" id="A0A495VM76"/>
<feature type="modified residue" description="4-aspartylphosphate" evidence="17">
    <location>
        <position position="810"/>
    </location>
</feature>
<evidence type="ECO:0000256" key="5">
    <source>
        <dbReference type="ARBA" id="ARBA00022679"/>
    </source>
</evidence>
<evidence type="ECO:0000259" key="23">
    <source>
        <dbReference type="PROSITE" id="PS50113"/>
    </source>
</evidence>
<dbReference type="CDD" id="cd17546">
    <property type="entry name" value="REC_hyHK_CKI1_RcsC-like"/>
    <property type="match status" value="1"/>
</dbReference>
<keyword evidence="18" id="KW-0175">Coiled coil</keyword>
<evidence type="ECO:0000256" key="9">
    <source>
        <dbReference type="ARBA" id="ARBA00022840"/>
    </source>
</evidence>
<evidence type="ECO:0000256" key="1">
    <source>
        <dbReference type="ARBA" id="ARBA00000085"/>
    </source>
</evidence>
<dbReference type="InterPro" id="IPR001789">
    <property type="entry name" value="Sig_transdc_resp-reg_receiver"/>
</dbReference>
<dbReference type="CDD" id="cd16922">
    <property type="entry name" value="HATPase_EvgS-ArcB-TorS-like"/>
    <property type="match status" value="1"/>
</dbReference>
<dbReference type="PROSITE" id="PS50112">
    <property type="entry name" value="PAS"/>
    <property type="match status" value="1"/>
</dbReference>
<sequence>MPESSIHPRAAVGAHDAAVGKLKRRYILALSLIAALTIVSQLLIQVLIADQKHDSRVVNIAGRQRMLSQNIVKLGFSLAAAEPAQAAGWRRQLAAAVDLWARSHHGLQHGDPELGLPGRNSAAVQALFARIQPQHEAIVAAARDMLVTDDAGERRAALERIREHESEFLAGMDEIVFRYDSEALSKVTLAERLELALMVITLIVLLLEARYIFSPATRRIRDDFERLQRNEKELQAQHLRLENILLGTNVGTWEWDIASGTVVFNDRWAEIVGYTLDELAPHGVETWIRLTHPDDLQCSRELLKRHFAGELAHYECEIRLRHKAGHWVWVQGRGRVSHRRDDGRALAMSGIHLDISLRKHYEAQLQASEQRFRDYSMASSDWFWEMDADLRFSFFSENVRSTLGVDPARLIGLRREQVACLGDHPPDAAWLAHFQTLERRQPFRGFEYQAGSELGGRWFSISGVPVFAADGVFLGYRGTGSDITARKQVELELREAKHASEAANVAKSAFLANMSHEIRTPLNAITGMVHLLRRTGVTVEQRDRLDKIEVAGNHLLEIINAVLDLSKIEAGKFVLEACPVRPESVLSNVSSILRDRVQEKGVRWLTEVAPLPAGLIGDPARIQQALLNYASNAVKFTPHGQICLRVRLLEEDADSALLRFEVEDTGIGIDEAVLARLFSSFEQADNTTTRKYGGTGLGLAITRKLARIMGGEAGASSRPGQGSLFWFTVRLKKDAAAATALAPEQGDAAAAVLQRECRGRRLLLVEDEPINQEVASMLLREVGLDTDLAGDGAQAVELAAGGGYALILMDMQMPVLDGLEATRRIRQLPGCADVPIIAMTANAFAEDRARCLAAGMNGFLSKPVDPAELYAMLRDWLGA</sequence>
<dbReference type="EC" id="2.7.13.3" evidence="3"/>
<evidence type="ECO:0000256" key="14">
    <source>
        <dbReference type="ARBA" id="ARBA00064003"/>
    </source>
</evidence>
<dbReference type="InterPro" id="IPR000014">
    <property type="entry name" value="PAS"/>
</dbReference>
<dbReference type="InterPro" id="IPR004358">
    <property type="entry name" value="Sig_transdc_His_kin-like_C"/>
</dbReference>
<dbReference type="SUPFAM" id="SSF55785">
    <property type="entry name" value="PYP-like sensor domain (PAS domain)"/>
    <property type="match status" value="2"/>
</dbReference>
<dbReference type="PROSITE" id="PS50113">
    <property type="entry name" value="PAC"/>
    <property type="match status" value="2"/>
</dbReference>
<feature type="coiled-coil region" evidence="18">
    <location>
        <begin position="217"/>
        <end position="244"/>
    </location>
</feature>
<keyword evidence="9" id="KW-0067">ATP-binding</keyword>
<dbReference type="Pfam" id="PF08447">
    <property type="entry name" value="PAS_3"/>
    <property type="match status" value="1"/>
</dbReference>
<dbReference type="OrthoDB" id="5290456at2"/>
<keyword evidence="8" id="KW-0418">Kinase</keyword>
<dbReference type="InterPro" id="IPR013655">
    <property type="entry name" value="PAS_fold_3"/>
</dbReference>
<dbReference type="PROSITE" id="PS50109">
    <property type="entry name" value="HIS_KIN"/>
    <property type="match status" value="1"/>
</dbReference>
<dbReference type="InterPro" id="IPR005467">
    <property type="entry name" value="His_kinase_dom"/>
</dbReference>
<dbReference type="SUPFAM" id="SSF55874">
    <property type="entry name" value="ATPase domain of HSP90 chaperone/DNA topoisomerase II/histidine kinase"/>
    <property type="match status" value="1"/>
</dbReference>
<dbReference type="Proteomes" id="UP000270626">
    <property type="component" value="Unassembled WGS sequence"/>
</dbReference>
<dbReference type="Pfam" id="PF13426">
    <property type="entry name" value="PAS_9"/>
    <property type="match status" value="1"/>
</dbReference>
<comment type="caution">
    <text evidence="24">The sequence shown here is derived from an EMBL/GenBank/DDBJ whole genome shotgun (WGS) entry which is preliminary data.</text>
</comment>
<dbReference type="SMART" id="SM00387">
    <property type="entry name" value="HATPase_c"/>
    <property type="match status" value="1"/>
</dbReference>
<dbReference type="RefSeq" id="WP_121459597.1">
    <property type="nucleotide sequence ID" value="NZ_RBXP01000020.1"/>
</dbReference>
<evidence type="ECO:0000313" key="25">
    <source>
        <dbReference type="Proteomes" id="UP000270626"/>
    </source>
</evidence>
<evidence type="ECO:0000256" key="2">
    <source>
        <dbReference type="ARBA" id="ARBA00004141"/>
    </source>
</evidence>
<feature type="domain" description="PAS" evidence="22">
    <location>
        <begin position="237"/>
        <end position="310"/>
    </location>
</feature>
<dbReference type="SMART" id="SM00388">
    <property type="entry name" value="HisKA"/>
    <property type="match status" value="1"/>
</dbReference>
<dbReference type="PANTHER" id="PTHR45339:SF5">
    <property type="entry name" value="HISTIDINE KINASE"/>
    <property type="match status" value="1"/>
</dbReference>
<dbReference type="GO" id="GO:0016020">
    <property type="term" value="C:membrane"/>
    <property type="evidence" value="ECO:0007669"/>
    <property type="project" value="UniProtKB-SubCell"/>
</dbReference>
<comment type="subcellular location">
    <subcellularLocation>
        <location evidence="2">Membrane</location>
        <topology evidence="2">Multi-pass membrane protein</topology>
    </subcellularLocation>
</comment>
<dbReference type="Pfam" id="PF00512">
    <property type="entry name" value="HisKA"/>
    <property type="match status" value="1"/>
</dbReference>
<dbReference type="FunFam" id="1.10.287.130:FF:000002">
    <property type="entry name" value="Two-component osmosensing histidine kinase"/>
    <property type="match status" value="1"/>
</dbReference>
<evidence type="ECO:0000256" key="11">
    <source>
        <dbReference type="ARBA" id="ARBA00023012"/>
    </source>
</evidence>
<evidence type="ECO:0000259" key="22">
    <source>
        <dbReference type="PROSITE" id="PS50112"/>
    </source>
</evidence>
<dbReference type="InterPro" id="IPR011006">
    <property type="entry name" value="CheY-like_superfamily"/>
</dbReference>
<comment type="catalytic activity">
    <reaction evidence="1">
        <text>ATP + protein L-histidine = ADP + protein N-phospho-L-histidine.</text>
        <dbReference type="EC" id="2.7.13.3"/>
    </reaction>
</comment>
<dbReference type="InterPro" id="IPR000700">
    <property type="entry name" value="PAS-assoc_C"/>
</dbReference>
<keyword evidence="5" id="KW-0808">Transferase</keyword>
<keyword evidence="6 19" id="KW-0812">Transmembrane</keyword>
<keyword evidence="12 19" id="KW-0472">Membrane</keyword>
<dbReference type="Gene3D" id="1.10.287.130">
    <property type="match status" value="1"/>
</dbReference>
<feature type="domain" description="PAC" evidence="23">
    <location>
        <begin position="439"/>
        <end position="495"/>
    </location>
</feature>
<evidence type="ECO:0000256" key="12">
    <source>
        <dbReference type="ARBA" id="ARBA00023136"/>
    </source>
</evidence>